<sequence>MLSSPILHHETNEILPLDFRVVDLSIFNPRLRGLSITIISSSSSNQSQKDAMWLLNFKASIYQDPNNILLTWNAATDLTPPPPPTGMSFLVIPFLPPSCPSTLLEELSSVL</sequence>
<reference evidence="2" key="1">
    <citation type="submission" date="2024-07" db="EMBL/GenBank/DDBJ databases">
        <title>Two chromosome-level genome assemblies of Korean endemic species Abeliophyllum distichum and Forsythia ovata (Oleaceae).</title>
        <authorList>
            <person name="Jang H."/>
        </authorList>
    </citation>
    <scope>NUCLEOTIDE SEQUENCE [LARGE SCALE GENOMIC DNA]</scope>
</reference>
<comment type="caution">
    <text evidence="1">The sequence shown here is derived from an EMBL/GenBank/DDBJ whole genome shotgun (WGS) entry which is preliminary data.</text>
</comment>
<dbReference type="AlphaFoldDB" id="A0ABD1S2B6"/>
<organism evidence="1 2">
    <name type="scientific">Forsythia ovata</name>
    <dbReference type="NCBI Taxonomy" id="205694"/>
    <lineage>
        <taxon>Eukaryota</taxon>
        <taxon>Viridiplantae</taxon>
        <taxon>Streptophyta</taxon>
        <taxon>Embryophyta</taxon>
        <taxon>Tracheophyta</taxon>
        <taxon>Spermatophyta</taxon>
        <taxon>Magnoliopsida</taxon>
        <taxon>eudicotyledons</taxon>
        <taxon>Gunneridae</taxon>
        <taxon>Pentapetalae</taxon>
        <taxon>asterids</taxon>
        <taxon>lamiids</taxon>
        <taxon>Lamiales</taxon>
        <taxon>Oleaceae</taxon>
        <taxon>Forsythieae</taxon>
        <taxon>Forsythia</taxon>
    </lineage>
</organism>
<dbReference type="Proteomes" id="UP001604277">
    <property type="component" value="Unassembled WGS sequence"/>
</dbReference>
<proteinExistence type="predicted"/>
<protein>
    <submittedName>
        <fullName evidence="1">Uncharacterized protein</fullName>
    </submittedName>
</protein>
<gene>
    <name evidence="1" type="ORF">Fot_37820</name>
</gene>
<keyword evidence="2" id="KW-1185">Reference proteome</keyword>
<dbReference type="EMBL" id="JBFOLJ010000011">
    <property type="protein sequence ID" value="KAL2494063.1"/>
    <property type="molecule type" value="Genomic_DNA"/>
</dbReference>
<accession>A0ABD1S2B6</accession>
<evidence type="ECO:0000313" key="1">
    <source>
        <dbReference type="EMBL" id="KAL2494063.1"/>
    </source>
</evidence>
<name>A0ABD1S2B6_9LAMI</name>
<evidence type="ECO:0000313" key="2">
    <source>
        <dbReference type="Proteomes" id="UP001604277"/>
    </source>
</evidence>